<keyword evidence="7 8" id="KW-0573">Peptidoglycan synthesis</keyword>
<keyword evidence="6 7" id="KW-0067">ATP-binding</keyword>
<dbReference type="PATRIC" id="fig|864564.6.peg.703"/>
<comment type="subcellular location">
    <subcellularLocation>
        <location evidence="1 7 8">Cytoplasm</location>
    </subcellularLocation>
</comment>
<dbReference type="EMBL" id="AEON01000001">
    <property type="protein sequence ID" value="EFT84004.1"/>
    <property type="molecule type" value="Genomic_DNA"/>
</dbReference>
<keyword evidence="7 8" id="KW-0131">Cell cycle</keyword>
<comment type="catalytic activity">
    <reaction evidence="7 8">
        <text>UDP-N-acetyl-alpha-D-muramoyl-L-alanine + D-glutamate + ATP = UDP-N-acetyl-alpha-D-muramoyl-L-alanyl-D-glutamate + ADP + phosphate + H(+)</text>
        <dbReference type="Rhea" id="RHEA:16429"/>
        <dbReference type="ChEBI" id="CHEBI:15378"/>
        <dbReference type="ChEBI" id="CHEBI:29986"/>
        <dbReference type="ChEBI" id="CHEBI:30616"/>
        <dbReference type="ChEBI" id="CHEBI:43474"/>
        <dbReference type="ChEBI" id="CHEBI:83898"/>
        <dbReference type="ChEBI" id="CHEBI:83900"/>
        <dbReference type="ChEBI" id="CHEBI:456216"/>
        <dbReference type="EC" id="6.3.2.9"/>
    </reaction>
</comment>
<evidence type="ECO:0000256" key="9">
    <source>
        <dbReference type="SAM" id="MobiDB-lite"/>
    </source>
</evidence>
<dbReference type="InterPro" id="IPR005762">
    <property type="entry name" value="MurD"/>
</dbReference>
<dbReference type="GO" id="GO:0051301">
    <property type="term" value="P:cell division"/>
    <property type="evidence" value="ECO:0007669"/>
    <property type="project" value="UniProtKB-KW"/>
</dbReference>
<dbReference type="Gene3D" id="3.40.1190.10">
    <property type="entry name" value="Mur-like, catalytic domain"/>
    <property type="match status" value="1"/>
</dbReference>
<dbReference type="PANTHER" id="PTHR43692">
    <property type="entry name" value="UDP-N-ACETYLMURAMOYLALANINE--D-GLUTAMATE LIGASE"/>
    <property type="match status" value="1"/>
</dbReference>
<sequence>MNSQIIAQTEAEGKTIMVAGLGVGGASVARILRDRQALVVTVDDRKPADYRFDQVLTDDFDWSPFGCLITSPGFSPHSPFLTKAAAQGLPILSEVEFAWQTRAINPQTGQPAVWVGITGTNGKTSTTEMTSEILQAAGYQAPAVGNIGVPVSQAAQDPSNRYLVVELSSFQLHYTDDLALAGAAITNLADDHLDWHGGFENYAADKAKVYSGVSQVLVYNADDPRVSAKAREARPAPGCRRVGFSLEAPQPGTIGIDQGWIVNLSPVGPQGRLAPVTDFPHLCEPDGTVYPHLLADALTALALALGLGVDCQVAVKALSSFAPGGHRIQKVASYQDPSNGKIIRFVDDSKATNAHAAAASLSSFPRKSVVWIAGGLAKGAEFSSLVSRQREVIKAAVVIGQDQSLMEEALETQAPDIPYTLIDPADKGTVMARAIQAATAYVHGGDVILLAPACASMDQFVSYADRGDQFAAQARSWIQAQGLADQEAASAATETPPAPAVSDSEDHPQA</sequence>
<feature type="domain" description="Mur ligase central" evidence="11">
    <location>
        <begin position="117"/>
        <end position="248"/>
    </location>
</feature>
<dbReference type="SUPFAM" id="SSF53244">
    <property type="entry name" value="MurD-like peptide ligases, peptide-binding domain"/>
    <property type="match status" value="1"/>
</dbReference>
<dbReference type="Proteomes" id="UP000004946">
    <property type="component" value="Chromosome"/>
</dbReference>
<dbReference type="KEGG" id="pdo:PSDT_0636"/>
<dbReference type="Gene3D" id="3.40.50.720">
    <property type="entry name" value="NAD(P)-binding Rossmann-like Domain"/>
    <property type="match status" value="1"/>
</dbReference>
<comment type="similarity">
    <text evidence="7">Belongs to the MurCDEF family.</text>
</comment>
<dbReference type="SUPFAM" id="SSF53623">
    <property type="entry name" value="MurD-like peptide ligases, catalytic domain"/>
    <property type="match status" value="1"/>
</dbReference>
<dbReference type="GO" id="GO:0008360">
    <property type="term" value="P:regulation of cell shape"/>
    <property type="evidence" value="ECO:0007669"/>
    <property type="project" value="UniProtKB-KW"/>
</dbReference>
<dbReference type="EC" id="6.3.2.9" evidence="7 8"/>
<dbReference type="InterPro" id="IPR004101">
    <property type="entry name" value="Mur_ligase_C"/>
</dbReference>
<gene>
    <name evidence="7 12" type="primary">murD</name>
    <name evidence="12" type="ORF">HMPREF0620_1009</name>
</gene>
<keyword evidence="7 8" id="KW-0961">Cell wall biogenesis/degradation</keyword>
<dbReference type="Gene3D" id="3.90.190.20">
    <property type="entry name" value="Mur ligase, C-terminal domain"/>
    <property type="match status" value="1"/>
</dbReference>
<protein>
    <recommendedName>
        <fullName evidence="7 8">UDP-N-acetylmuramoylalanine--D-glutamate ligase</fullName>
        <ecNumber evidence="7 8">6.3.2.9</ecNumber>
    </recommendedName>
    <alternativeName>
        <fullName evidence="7">D-glutamic acid-adding enzyme</fullName>
    </alternativeName>
    <alternativeName>
        <fullName evidence="7">UDP-N-acetylmuramoyl-L-alanyl-D-glutamate synthetase</fullName>
    </alternativeName>
</protein>
<evidence type="ECO:0000256" key="2">
    <source>
        <dbReference type="ARBA" id="ARBA00004752"/>
    </source>
</evidence>
<keyword evidence="13" id="KW-1185">Reference proteome</keyword>
<dbReference type="PANTHER" id="PTHR43692:SF1">
    <property type="entry name" value="UDP-N-ACETYLMURAMOYLALANINE--D-GLUTAMATE LIGASE"/>
    <property type="match status" value="1"/>
</dbReference>
<comment type="caution">
    <text evidence="12">The sequence shown here is derived from an EMBL/GenBank/DDBJ whole genome shotgun (WGS) entry which is preliminary data.</text>
</comment>
<dbReference type="AlphaFoldDB" id="E6JZB4"/>
<keyword evidence="3 7" id="KW-0963">Cytoplasm</keyword>
<dbReference type="HOGENOM" id="CLU_032540_0_0_11"/>
<dbReference type="UniPathway" id="UPA00219"/>
<dbReference type="GO" id="GO:0071555">
    <property type="term" value="P:cell wall organization"/>
    <property type="evidence" value="ECO:0007669"/>
    <property type="project" value="UniProtKB-KW"/>
</dbReference>
<dbReference type="HAMAP" id="MF_00639">
    <property type="entry name" value="MurD"/>
    <property type="match status" value="1"/>
</dbReference>
<dbReference type="SUPFAM" id="SSF51984">
    <property type="entry name" value="MurCD N-terminal domain"/>
    <property type="match status" value="1"/>
</dbReference>
<feature type="domain" description="Mur ligase C-terminal" evidence="10">
    <location>
        <begin position="340"/>
        <end position="454"/>
    </location>
</feature>
<evidence type="ECO:0000256" key="5">
    <source>
        <dbReference type="ARBA" id="ARBA00022741"/>
    </source>
</evidence>
<evidence type="ECO:0000259" key="10">
    <source>
        <dbReference type="Pfam" id="PF02875"/>
    </source>
</evidence>
<feature type="region of interest" description="Disordered" evidence="9">
    <location>
        <begin position="483"/>
        <end position="510"/>
    </location>
</feature>
<dbReference type="GO" id="GO:0005737">
    <property type="term" value="C:cytoplasm"/>
    <property type="evidence" value="ECO:0007669"/>
    <property type="project" value="UniProtKB-SubCell"/>
</dbReference>
<evidence type="ECO:0000313" key="13">
    <source>
        <dbReference type="Proteomes" id="UP000004946"/>
    </source>
</evidence>
<dbReference type="eggNOG" id="COG0771">
    <property type="taxonomic scope" value="Bacteria"/>
</dbReference>
<keyword evidence="7 8" id="KW-0132">Cell division</keyword>
<comment type="function">
    <text evidence="7 8">Cell wall formation. Catalyzes the addition of glutamate to the nucleotide precursor UDP-N-acetylmuramoyl-L-alanine (UMA).</text>
</comment>
<evidence type="ECO:0000256" key="6">
    <source>
        <dbReference type="ARBA" id="ARBA00022840"/>
    </source>
</evidence>
<comment type="pathway">
    <text evidence="2 7 8">Cell wall biogenesis; peptidoglycan biosynthesis.</text>
</comment>
<dbReference type="GO" id="GO:0005524">
    <property type="term" value="F:ATP binding"/>
    <property type="evidence" value="ECO:0007669"/>
    <property type="project" value="UniProtKB-UniRule"/>
</dbReference>
<evidence type="ECO:0000256" key="3">
    <source>
        <dbReference type="ARBA" id="ARBA00022490"/>
    </source>
</evidence>
<keyword evidence="5 7" id="KW-0547">Nucleotide-binding</keyword>
<dbReference type="GO" id="GO:0009252">
    <property type="term" value="P:peptidoglycan biosynthetic process"/>
    <property type="evidence" value="ECO:0007669"/>
    <property type="project" value="UniProtKB-UniRule"/>
</dbReference>
<reference evidence="12 13" key="1">
    <citation type="submission" date="2010-12" db="EMBL/GenBank/DDBJ databases">
        <authorList>
            <person name="Muzny D."/>
            <person name="Qin X."/>
            <person name="Buhay C."/>
            <person name="Dugan-Rocha S."/>
            <person name="Ding Y."/>
            <person name="Chen G."/>
            <person name="Hawes A."/>
            <person name="Holder M."/>
            <person name="Jhangiani S."/>
            <person name="Johnson A."/>
            <person name="Khan Z."/>
            <person name="Li Z."/>
            <person name="Liu W."/>
            <person name="Liu X."/>
            <person name="Perez L."/>
            <person name="Shen H."/>
            <person name="Wang Q."/>
            <person name="Watt J."/>
            <person name="Xi L."/>
            <person name="Xin Y."/>
            <person name="Zhou J."/>
            <person name="Deng J."/>
            <person name="Jiang H."/>
            <person name="Liu Y."/>
            <person name="Qu J."/>
            <person name="Song X.-Z."/>
            <person name="Zhang L."/>
            <person name="Villasana D."/>
            <person name="Johnson A."/>
            <person name="Liu J."/>
            <person name="Liyanage D."/>
            <person name="Lorensuhewa L."/>
            <person name="Robinson T."/>
            <person name="Song A."/>
            <person name="Song B.-B."/>
            <person name="Dinh H."/>
            <person name="Thornton R."/>
            <person name="Coyle M."/>
            <person name="Francisco L."/>
            <person name="Jackson L."/>
            <person name="Javaid M."/>
            <person name="Korchina V."/>
            <person name="Kovar C."/>
            <person name="Mata R."/>
            <person name="Mathew T."/>
            <person name="Ngo R."/>
            <person name="Nguyen L."/>
            <person name="Nguyen N."/>
            <person name="Okwuonu G."/>
            <person name="Ongeri F."/>
            <person name="Pham C."/>
            <person name="Simmons D."/>
            <person name="Wilczek-Boney K."/>
            <person name="Hale W."/>
            <person name="Jakkamsetti A."/>
            <person name="Pham P."/>
            <person name="Ruth R."/>
            <person name="San Lucas F."/>
            <person name="Warren J."/>
            <person name="Zhang J."/>
            <person name="Zhao Z."/>
            <person name="Zhou C."/>
            <person name="Zhu D."/>
            <person name="Lee S."/>
            <person name="Bess C."/>
            <person name="Blankenburg K."/>
            <person name="Forbes L."/>
            <person name="Fu Q."/>
            <person name="Gubbala S."/>
            <person name="Hirani K."/>
            <person name="Jayaseelan J.C."/>
            <person name="Lara F."/>
            <person name="Munidasa M."/>
            <person name="Palculict T."/>
            <person name="Patil S."/>
            <person name="Pu L.-L."/>
            <person name="Saada N."/>
            <person name="Tang L."/>
            <person name="Weissenberger G."/>
            <person name="Zhu Y."/>
            <person name="Hemphill L."/>
            <person name="Shang Y."/>
            <person name="Youmans B."/>
            <person name="Ayvaz T."/>
            <person name="Ross M."/>
            <person name="Santibanez J."/>
            <person name="Aqrawi P."/>
            <person name="Gross S."/>
            <person name="Joshi V."/>
            <person name="Fowler G."/>
            <person name="Nazareth L."/>
            <person name="Reid J."/>
            <person name="Worley K."/>
            <person name="Petrosino J."/>
            <person name="Highlander S."/>
            <person name="Gibbs R."/>
        </authorList>
    </citation>
    <scope>NUCLEOTIDE SEQUENCE [LARGE SCALE GENOMIC DNA]</scope>
    <source>
        <strain evidence="12 13">DSM 10105</strain>
    </source>
</reference>
<evidence type="ECO:0000256" key="4">
    <source>
        <dbReference type="ARBA" id="ARBA00022598"/>
    </source>
</evidence>
<evidence type="ECO:0000256" key="7">
    <source>
        <dbReference type="HAMAP-Rule" id="MF_00639"/>
    </source>
</evidence>
<dbReference type="InterPro" id="IPR013221">
    <property type="entry name" value="Mur_ligase_cen"/>
</dbReference>
<dbReference type="Pfam" id="PF02875">
    <property type="entry name" value="Mur_ligase_C"/>
    <property type="match status" value="1"/>
</dbReference>
<evidence type="ECO:0000259" key="11">
    <source>
        <dbReference type="Pfam" id="PF08245"/>
    </source>
</evidence>
<evidence type="ECO:0000256" key="8">
    <source>
        <dbReference type="RuleBase" id="RU003664"/>
    </source>
</evidence>
<keyword evidence="7 8" id="KW-0133">Cell shape</keyword>
<dbReference type="InterPro" id="IPR036615">
    <property type="entry name" value="Mur_ligase_C_dom_sf"/>
</dbReference>
<organism evidence="12 13">
    <name type="scientific">Parascardovia denticolens DSM 10105 = JCM 12538</name>
    <dbReference type="NCBI Taxonomy" id="864564"/>
    <lineage>
        <taxon>Bacteria</taxon>
        <taxon>Bacillati</taxon>
        <taxon>Actinomycetota</taxon>
        <taxon>Actinomycetes</taxon>
        <taxon>Bifidobacteriales</taxon>
        <taxon>Bifidobacteriaceae</taxon>
        <taxon>Parascardovia</taxon>
    </lineage>
</organism>
<name>E6JZB4_PARDN</name>
<evidence type="ECO:0000256" key="1">
    <source>
        <dbReference type="ARBA" id="ARBA00004496"/>
    </source>
</evidence>
<evidence type="ECO:0000313" key="12">
    <source>
        <dbReference type="EMBL" id="EFT84004.1"/>
    </source>
</evidence>
<dbReference type="GO" id="GO:0008764">
    <property type="term" value="F:UDP-N-acetylmuramoylalanine-D-glutamate ligase activity"/>
    <property type="evidence" value="ECO:0007669"/>
    <property type="project" value="UniProtKB-UniRule"/>
</dbReference>
<keyword evidence="4 7" id="KW-0436">Ligase</keyword>
<feature type="binding site" evidence="7">
    <location>
        <begin position="119"/>
        <end position="125"/>
    </location>
    <ligand>
        <name>ATP</name>
        <dbReference type="ChEBI" id="CHEBI:30616"/>
    </ligand>
</feature>
<proteinExistence type="inferred from homology"/>
<accession>E6JZB4</accession>
<dbReference type="Pfam" id="PF08245">
    <property type="entry name" value="Mur_ligase_M"/>
    <property type="match status" value="1"/>
</dbReference>
<dbReference type="NCBIfam" id="TIGR01087">
    <property type="entry name" value="murD"/>
    <property type="match status" value="1"/>
</dbReference>
<dbReference type="InterPro" id="IPR036565">
    <property type="entry name" value="Mur-like_cat_sf"/>
</dbReference>